<comment type="subcellular location">
    <subcellularLocation>
        <location evidence="1">Golgi apparatus membrane</location>
        <topology evidence="1">Peripheral membrane protein</topology>
    </subcellularLocation>
</comment>
<feature type="compositionally biased region" description="Low complexity" evidence="9">
    <location>
        <begin position="1006"/>
        <end position="1037"/>
    </location>
</feature>
<dbReference type="Pfam" id="PF04124">
    <property type="entry name" value="Dor1"/>
    <property type="match status" value="1"/>
</dbReference>
<evidence type="ECO:0000313" key="10">
    <source>
        <dbReference type="EMBL" id="OCF58361.1"/>
    </source>
</evidence>
<feature type="compositionally biased region" description="Polar residues" evidence="9">
    <location>
        <begin position="14"/>
        <end position="26"/>
    </location>
</feature>
<dbReference type="SUPFAM" id="SSF74788">
    <property type="entry name" value="Cullin repeat-like"/>
    <property type="match status" value="1"/>
</dbReference>
<feature type="compositionally biased region" description="Polar residues" evidence="9">
    <location>
        <begin position="704"/>
        <end position="717"/>
    </location>
</feature>
<evidence type="ECO:0000256" key="1">
    <source>
        <dbReference type="ARBA" id="ARBA00004395"/>
    </source>
</evidence>
<accession>A0A1B9IS52</accession>
<feature type="region of interest" description="Disordered" evidence="9">
    <location>
        <begin position="13"/>
        <end position="36"/>
    </location>
</feature>
<dbReference type="AlphaFoldDB" id="A0A1B9IS52"/>
<feature type="compositionally biased region" description="Polar residues" evidence="9">
    <location>
        <begin position="965"/>
        <end position="980"/>
    </location>
</feature>
<evidence type="ECO:0000256" key="5">
    <source>
        <dbReference type="ARBA" id="ARBA00022927"/>
    </source>
</evidence>
<feature type="region of interest" description="Disordered" evidence="9">
    <location>
        <begin position="805"/>
        <end position="1047"/>
    </location>
</feature>
<sequence length="1047" mass="112510">MDIDGEQVDILGASSFSQESKASQGQDPLVDDESYQISGGQGMLTPGFSSSLTTPSYALFPNPDPAPTLLDLLQSSSPAIDFSNPSAVQYVDQLLSLSLHELLRQPQLISAESSTVESDLTNLCFREYPTFISVHKCSSAVSSAFDDFSDSLGKLIGAIPSLEDECKTFTSTTSSIQNTRGKATLVQEHQDKLLDLLELPQLMETCVRNGYYQEAMELLNHCQSLSNKYPKVALVQDVNREVEGILQLMLAQLLALLREPVKLPALVKTVSFLRRLDAMAESELGLVFISSRYHNFRAQLLSIDRDKGEPVRYLRKYIDLFREHVYDIIAQFTAIFLETSPSAIAGIHITSFANQAINDLVDLVTAYIPRISADSASMSSILVQLGYCAMSFSRVGLDFAPLISAPFSSTVLSTFSQALATASNDFSSMLRDLAKAVLPPAQILVTAEHIHHLVSSSSSPPPLPSVDSVSHYPPFATLVNAYLTAFNNLRLLAPLELHSQIISIHTSSLLTSTSVLLQYVTQATSFSDELPLSPVKSRPGHGRTASAPRADLLRRNSEVQMTPEARAAKRREAKRVCVASADLWCRMVVPFLVDKLNDGVFTDLSSQEIPKDLANKLHELAGWVQANSEGLEKEPAVNGNGNSVEPKTPPPRTSPLVSSPVTFNSPFSSSSKLPAIPHLATPTPKNIPPQAPHSDGIDAVFDSPQPSGPTENATHTSVPEPANLRESDRDTVENMEAQLEAMNIGLTGEEAAVAVEVKHASHHQEPHTHIHVNREVNEEKVKVEDDEQVKVDEVKVEEDAVKVEEVSATQKPIDSAIHEDGKESPPQAVVDESAPGPVVDESQEATGISHQQEDSNIPDTTGTSTQSLEVQDTGSITQSETVPQAVIDESLPGPTVNAAEVIEVDPLPSSPGSGNGTVTLAVEDNQADEETKSSSKDVSDPHLPATGLPESIVDVKPPVEENISAPINNGTSSDQQQTTGKGDATELDDTVDVPAETTPQPENIESTSTSADASRAPSPDATANNASATAPSTSSGNSKKKKKKGKK</sequence>
<evidence type="ECO:0000256" key="8">
    <source>
        <dbReference type="ARBA" id="ARBA00031347"/>
    </source>
</evidence>
<keyword evidence="5" id="KW-0653">Protein transport</keyword>
<dbReference type="EMBL" id="KI669462">
    <property type="protein sequence ID" value="OCF58361.1"/>
    <property type="molecule type" value="Genomic_DNA"/>
</dbReference>
<keyword evidence="7" id="KW-0472">Membrane</keyword>
<dbReference type="InterPro" id="IPR016159">
    <property type="entry name" value="Cullin_repeat-like_dom_sf"/>
</dbReference>
<keyword evidence="6" id="KW-0333">Golgi apparatus</keyword>
<feature type="compositionally biased region" description="Polar residues" evidence="9">
    <location>
        <begin position="655"/>
        <end position="672"/>
    </location>
</feature>
<dbReference type="OrthoDB" id="1661054at2759"/>
<dbReference type="GO" id="GO:0017119">
    <property type="term" value="C:Golgi transport complex"/>
    <property type="evidence" value="ECO:0007669"/>
    <property type="project" value="InterPro"/>
</dbReference>
<evidence type="ECO:0000256" key="6">
    <source>
        <dbReference type="ARBA" id="ARBA00023034"/>
    </source>
</evidence>
<dbReference type="PANTHER" id="PTHR21311:SF0">
    <property type="entry name" value="CONSERVED OLIGOMERIC GOLGI COMPLEX SUBUNIT 8"/>
    <property type="match status" value="1"/>
</dbReference>
<dbReference type="InterPro" id="IPR007255">
    <property type="entry name" value="COG8"/>
</dbReference>
<evidence type="ECO:0000313" key="11">
    <source>
        <dbReference type="Proteomes" id="UP000092583"/>
    </source>
</evidence>
<reference evidence="10 11" key="1">
    <citation type="submission" date="2013-07" db="EMBL/GenBank/DDBJ databases">
        <title>The Genome Sequence of Kwoniella mangroviensis CBS10435.</title>
        <authorList>
            <consortium name="The Broad Institute Genome Sequencing Platform"/>
            <person name="Cuomo C."/>
            <person name="Litvintseva A."/>
            <person name="Chen Y."/>
            <person name="Heitman J."/>
            <person name="Sun S."/>
            <person name="Springer D."/>
            <person name="Dromer F."/>
            <person name="Young S.K."/>
            <person name="Zeng Q."/>
            <person name="Gargeya S."/>
            <person name="Fitzgerald M."/>
            <person name="Abouelleil A."/>
            <person name="Alvarado L."/>
            <person name="Berlin A.M."/>
            <person name="Chapman S.B."/>
            <person name="Dewar J."/>
            <person name="Goldberg J."/>
            <person name="Griggs A."/>
            <person name="Gujja S."/>
            <person name="Hansen M."/>
            <person name="Howarth C."/>
            <person name="Imamovic A."/>
            <person name="Larimer J."/>
            <person name="McCowan C."/>
            <person name="Murphy C."/>
            <person name="Pearson M."/>
            <person name="Priest M."/>
            <person name="Roberts A."/>
            <person name="Saif S."/>
            <person name="Shea T."/>
            <person name="Sykes S."/>
            <person name="Wortman J."/>
            <person name="Nusbaum C."/>
            <person name="Birren B."/>
        </authorList>
    </citation>
    <scope>NUCLEOTIDE SEQUENCE [LARGE SCALE GENOMIC DNA]</scope>
    <source>
        <strain evidence="10 11">CBS 10435</strain>
    </source>
</reference>
<reference evidence="11" key="2">
    <citation type="submission" date="2013-12" db="EMBL/GenBank/DDBJ databases">
        <title>Evolution of pathogenesis and genome organization in the Tremellales.</title>
        <authorList>
            <person name="Cuomo C."/>
            <person name="Litvintseva A."/>
            <person name="Heitman J."/>
            <person name="Chen Y."/>
            <person name="Sun S."/>
            <person name="Springer D."/>
            <person name="Dromer F."/>
            <person name="Young S."/>
            <person name="Zeng Q."/>
            <person name="Chapman S."/>
            <person name="Gujja S."/>
            <person name="Saif S."/>
            <person name="Birren B."/>
        </authorList>
    </citation>
    <scope>NUCLEOTIDE SEQUENCE [LARGE SCALE GENOMIC DNA]</scope>
    <source>
        <strain evidence="11">CBS 10435</strain>
    </source>
</reference>
<proteinExistence type="inferred from homology"/>
<organism evidence="10 11">
    <name type="scientific">Kwoniella mangroviensis CBS 10435</name>
    <dbReference type="NCBI Taxonomy" id="1331196"/>
    <lineage>
        <taxon>Eukaryota</taxon>
        <taxon>Fungi</taxon>
        <taxon>Dikarya</taxon>
        <taxon>Basidiomycota</taxon>
        <taxon>Agaricomycotina</taxon>
        <taxon>Tremellomycetes</taxon>
        <taxon>Tremellales</taxon>
        <taxon>Cryptococcaceae</taxon>
        <taxon>Kwoniella</taxon>
    </lineage>
</organism>
<dbReference type="Proteomes" id="UP000092583">
    <property type="component" value="Unassembled WGS sequence"/>
</dbReference>
<gene>
    <name evidence="10" type="ORF">L486_04394</name>
</gene>
<feature type="region of interest" description="Disordered" evidence="9">
    <location>
        <begin position="633"/>
        <end position="730"/>
    </location>
</feature>
<evidence type="ECO:0000256" key="2">
    <source>
        <dbReference type="ARBA" id="ARBA00006419"/>
    </source>
</evidence>
<keyword evidence="11" id="KW-1185">Reference proteome</keyword>
<evidence type="ECO:0000256" key="4">
    <source>
        <dbReference type="ARBA" id="ARBA00022448"/>
    </source>
</evidence>
<evidence type="ECO:0000256" key="9">
    <source>
        <dbReference type="SAM" id="MobiDB-lite"/>
    </source>
</evidence>
<feature type="compositionally biased region" description="Basic and acidic residues" evidence="9">
    <location>
        <begin position="929"/>
        <end position="940"/>
    </location>
</feature>
<comment type="similarity">
    <text evidence="2">Belongs to the COG8 family.</text>
</comment>
<keyword evidence="4" id="KW-0813">Transport</keyword>
<evidence type="ECO:0000256" key="7">
    <source>
        <dbReference type="ARBA" id="ARBA00023136"/>
    </source>
</evidence>
<dbReference type="PANTHER" id="PTHR21311">
    <property type="entry name" value="CONSERVED OLIGOMERIC GOLGI COMPLEX COMPONENT 8"/>
    <property type="match status" value="1"/>
</dbReference>
<feature type="compositionally biased region" description="Basic residues" evidence="9">
    <location>
        <begin position="1038"/>
        <end position="1047"/>
    </location>
</feature>
<dbReference type="STRING" id="1331196.A0A1B9IS52"/>
<dbReference type="GO" id="GO:0006891">
    <property type="term" value="P:intra-Golgi vesicle-mediated transport"/>
    <property type="evidence" value="ECO:0007669"/>
    <property type="project" value="TreeGrafter"/>
</dbReference>
<dbReference type="GO" id="GO:0000139">
    <property type="term" value="C:Golgi membrane"/>
    <property type="evidence" value="ECO:0007669"/>
    <property type="project" value="UniProtKB-SubCell"/>
</dbReference>
<feature type="compositionally biased region" description="Polar residues" evidence="9">
    <location>
        <begin position="844"/>
        <end position="882"/>
    </location>
</feature>
<name>A0A1B9IS52_9TREE</name>
<evidence type="ECO:0000256" key="3">
    <source>
        <dbReference type="ARBA" id="ARBA00020983"/>
    </source>
</evidence>
<protein>
    <recommendedName>
        <fullName evidence="3">Conserved oligomeric Golgi complex subunit 8</fullName>
    </recommendedName>
    <alternativeName>
        <fullName evidence="8">Component of oligomeric Golgi complex 8</fullName>
    </alternativeName>
</protein>
<dbReference type="GO" id="GO:0015031">
    <property type="term" value="P:protein transport"/>
    <property type="evidence" value="ECO:0007669"/>
    <property type="project" value="UniProtKB-KW"/>
</dbReference>